<proteinExistence type="predicted"/>
<dbReference type="OrthoDB" id="5513217at2"/>
<gene>
    <name evidence="3" type="ORF">BD809_101433</name>
</gene>
<keyword evidence="4" id="KW-1185">Reference proteome</keyword>
<dbReference type="Pfam" id="PF11827">
    <property type="entry name" value="DUF3347"/>
    <property type="match status" value="1"/>
</dbReference>
<evidence type="ECO:0000259" key="2">
    <source>
        <dbReference type="Pfam" id="PF11827"/>
    </source>
</evidence>
<sequence>MIKRMILKTTVLLAGSILFFSCAKEKKTHETQIHHETVEAVEEEGVNYNVTDDRTAIKFENEMVSSLYTHYLAIKGALVNSNPKDAMTHAKALSNTISEDENFKQLKATAELMALTTDIAKQRDFFSTLTDETIKVISQAKIASGEVYKQFCPMAFDGNGGYWLSDSKEIRNPYYGNRMLKCGSVKATIE</sequence>
<feature type="signal peptide" evidence="1">
    <location>
        <begin position="1"/>
        <end position="23"/>
    </location>
</feature>
<keyword evidence="1" id="KW-0732">Signal</keyword>
<evidence type="ECO:0000256" key="1">
    <source>
        <dbReference type="SAM" id="SignalP"/>
    </source>
</evidence>
<evidence type="ECO:0000313" key="3">
    <source>
        <dbReference type="EMBL" id="TYP77280.1"/>
    </source>
</evidence>
<name>A0A5S5CG04_9FLAO</name>
<dbReference type="AlphaFoldDB" id="A0A5S5CG04"/>
<dbReference type="Proteomes" id="UP000324376">
    <property type="component" value="Unassembled WGS sequence"/>
</dbReference>
<accession>A0A5S5CG04</accession>
<feature type="domain" description="DUF3347" evidence="2">
    <location>
        <begin position="67"/>
        <end position="143"/>
    </location>
</feature>
<reference evidence="3 4" key="1">
    <citation type="submission" date="2019-07" db="EMBL/GenBank/DDBJ databases">
        <title>Genomic Encyclopedia of Archaeal and Bacterial Type Strains, Phase II (KMG-II): from individual species to whole genera.</title>
        <authorList>
            <person name="Goeker M."/>
        </authorList>
    </citation>
    <scope>NUCLEOTIDE SEQUENCE [LARGE SCALE GENOMIC DNA]</scope>
    <source>
        <strain evidence="3 4">DSM 17527</strain>
    </source>
</reference>
<dbReference type="PROSITE" id="PS51257">
    <property type="entry name" value="PROKAR_LIPOPROTEIN"/>
    <property type="match status" value="1"/>
</dbReference>
<feature type="chain" id="PRO_5024308645" evidence="1">
    <location>
        <begin position="24"/>
        <end position="190"/>
    </location>
</feature>
<comment type="caution">
    <text evidence="3">The sequence shown here is derived from an EMBL/GenBank/DDBJ whole genome shotgun (WGS) entry which is preliminary data.</text>
</comment>
<evidence type="ECO:0000313" key="4">
    <source>
        <dbReference type="Proteomes" id="UP000324376"/>
    </source>
</evidence>
<protein>
    <submittedName>
        <fullName evidence="3">Uncharacterized protein DUF3347</fullName>
    </submittedName>
</protein>
<organism evidence="3 4">
    <name type="scientific">Aquimarina intermedia</name>
    <dbReference type="NCBI Taxonomy" id="350814"/>
    <lineage>
        <taxon>Bacteria</taxon>
        <taxon>Pseudomonadati</taxon>
        <taxon>Bacteroidota</taxon>
        <taxon>Flavobacteriia</taxon>
        <taxon>Flavobacteriales</taxon>
        <taxon>Flavobacteriaceae</taxon>
        <taxon>Aquimarina</taxon>
    </lineage>
</organism>
<dbReference type="EMBL" id="VNHU01000001">
    <property type="protein sequence ID" value="TYP77280.1"/>
    <property type="molecule type" value="Genomic_DNA"/>
</dbReference>
<dbReference type="InterPro" id="IPR021782">
    <property type="entry name" value="DUF3347"/>
</dbReference>